<protein>
    <submittedName>
        <fullName evidence="1">Uncharacterized protein</fullName>
    </submittedName>
</protein>
<dbReference type="Proteomes" id="UP000693946">
    <property type="component" value="Linkage Group LG2"/>
</dbReference>
<evidence type="ECO:0000313" key="1">
    <source>
        <dbReference type="EMBL" id="KAG7503264.1"/>
    </source>
</evidence>
<sequence length="104" mass="11414">MRNKLINRFTHESKRQKMMMTVMRHSLTTAGGEEETSTAAAAAAATAAVLPELLGCHRDIGIRDRDIRPPLPANAWLPSILVSNWLEQEVTLLATANHVPRSSA</sequence>
<accession>A0AAV6RCU5</accession>
<dbReference type="EMBL" id="JAGKHQ010000012">
    <property type="protein sequence ID" value="KAG7503264.1"/>
    <property type="molecule type" value="Genomic_DNA"/>
</dbReference>
<gene>
    <name evidence="1" type="ORF">JOB18_034678</name>
</gene>
<proteinExistence type="predicted"/>
<organism evidence="1 2">
    <name type="scientific">Solea senegalensis</name>
    <name type="common">Senegalese sole</name>
    <dbReference type="NCBI Taxonomy" id="28829"/>
    <lineage>
        <taxon>Eukaryota</taxon>
        <taxon>Metazoa</taxon>
        <taxon>Chordata</taxon>
        <taxon>Craniata</taxon>
        <taxon>Vertebrata</taxon>
        <taxon>Euteleostomi</taxon>
        <taxon>Actinopterygii</taxon>
        <taxon>Neopterygii</taxon>
        <taxon>Teleostei</taxon>
        <taxon>Neoteleostei</taxon>
        <taxon>Acanthomorphata</taxon>
        <taxon>Carangaria</taxon>
        <taxon>Pleuronectiformes</taxon>
        <taxon>Pleuronectoidei</taxon>
        <taxon>Soleidae</taxon>
        <taxon>Solea</taxon>
    </lineage>
</organism>
<reference evidence="1 2" key="1">
    <citation type="journal article" date="2021" name="Sci. Rep.">
        <title>Chromosome anchoring in Senegalese sole (Solea senegalensis) reveals sex-associated markers and genome rearrangements in flatfish.</title>
        <authorList>
            <person name="Guerrero-Cozar I."/>
            <person name="Gomez-Garrido J."/>
            <person name="Berbel C."/>
            <person name="Martinez-Blanch J.F."/>
            <person name="Alioto T."/>
            <person name="Claros M.G."/>
            <person name="Gagnaire P.A."/>
            <person name="Manchado M."/>
        </authorList>
    </citation>
    <scope>NUCLEOTIDE SEQUENCE [LARGE SCALE GENOMIC DNA]</scope>
    <source>
        <strain evidence="1">Sse05_10M</strain>
    </source>
</reference>
<keyword evidence="2" id="KW-1185">Reference proteome</keyword>
<name>A0AAV6RCU5_SOLSE</name>
<comment type="caution">
    <text evidence="1">The sequence shown here is derived from an EMBL/GenBank/DDBJ whole genome shotgun (WGS) entry which is preliminary data.</text>
</comment>
<dbReference type="AlphaFoldDB" id="A0AAV6RCU5"/>
<evidence type="ECO:0000313" key="2">
    <source>
        <dbReference type="Proteomes" id="UP000693946"/>
    </source>
</evidence>